<accession>A0A6J4NQQ2</accession>
<feature type="region of interest" description="Disordered" evidence="1">
    <location>
        <begin position="1"/>
        <end position="45"/>
    </location>
</feature>
<feature type="non-terminal residue" evidence="2">
    <location>
        <position position="1"/>
    </location>
</feature>
<gene>
    <name evidence="2" type="ORF">AVDCRST_MAG03-828</name>
</gene>
<evidence type="ECO:0000313" key="2">
    <source>
        <dbReference type="EMBL" id="CAA9394366.1"/>
    </source>
</evidence>
<dbReference type="EMBL" id="CADCUT010000049">
    <property type="protein sequence ID" value="CAA9394366.1"/>
    <property type="molecule type" value="Genomic_DNA"/>
</dbReference>
<reference evidence="2" key="1">
    <citation type="submission" date="2020-02" db="EMBL/GenBank/DDBJ databases">
        <authorList>
            <person name="Meier V. D."/>
        </authorList>
    </citation>
    <scope>NUCLEOTIDE SEQUENCE</scope>
    <source>
        <strain evidence="2">AVDCRST_MAG03</strain>
    </source>
</reference>
<dbReference type="AlphaFoldDB" id="A0A6J4NQQ2"/>
<protein>
    <submittedName>
        <fullName evidence="2">Uncharacterized protein</fullName>
    </submittedName>
</protein>
<feature type="region of interest" description="Disordered" evidence="1">
    <location>
        <begin position="57"/>
        <end position="83"/>
    </location>
</feature>
<feature type="non-terminal residue" evidence="2">
    <location>
        <position position="83"/>
    </location>
</feature>
<name>A0A6J4NQQ2_9ACTN</name>
<sequence length="83" mass="8924">GSPDRKERAAPPPGVRPHRHPRGRPRARHPGGGRGRHTAADVPAQHRLRFRHGHLLDGTAQGLGRRGDQAGAKGPLLHDGLQV</sequence>
<evidence type="ECO:0000256" key="1">
    <source>
        <dbReference type="SAM" id="MobiDB-lite"/>
    </source>
</evidence>
<proteinExistence type="predicted"/>
<feature type="compositionally biased region" description="Basic residues" evidence="1">
    <location>
        <begin position="16"/>
        <end position="37"/>
    </location>
</feature>
<organism evidence="2">
    <name type="scientific">uncultured Rubrobacteraceae bacterium</name>
    <dbReference type="NCBI Taxonomy" id="349277"/>
    <lineage>
        <taxon>Bacteria</taxon>
        <taxon>Bacillati</taxon>
        <taxon>Actinomycetota</taxon>
        <taxon>Rubrobacteria</taxon>
        <taxon>Rubrobacterales</taxon>
        <taxon>Rubrobacteraceae</taxon>
        <taxon>environmental samples</taxon>
    </lineage>
</organism>